<organism evidence="1 2">
    <name type="scientific">Alternaria alternata</name>
    <name type="common">Alternaria rot fungus</name>
    <name type="synonym">Torula alternata</name>
    <dbReference type="NCBI Taxonomy" id="5599"/>
    <lineage>
        <taxon>Eukaryota</taxon>
        <taxon>Fungi</taxon>
        <taxon>Dikarya</taxon>
        <taxon>Ascomycota</taxon>
        <taxon>Pezizomycotina</taxon>
        <taxon>Dothideomycetes</taxon>
        <taxon>Pleosporomycetidae</taxon>
        <taxon>Pleosporales</taxon>
        <taxon>Pleosporineae</taxon>
        <taxon>Pleosporaceae</taxon>
        <taxon>Alternaria</taxon>
        <taxon>Alternaria sect. Alternaria</taxon>
        <taxon>Alternaria alternata complex</taxon>
    </lineage>
</organism>
<accession>A0A4Q4N9K5</accession>
<proteinExistence type="predicted"/>
<sequence length="327" mass="37271">MPKYEKSTVINATDRVTHKRECLQILASAPSVLASAVKGDLVRRMQVDPSLQQEHIAIWERAWKQPSIYIHLLADRDGNTPTPNQLLTIRDFVIDYLSQGKASEHAWHIDKISRQSVAQHLSTRGYRKYLQTTSRSERRVKTLELFCQGIRKRCDETPLSLRDTPLQYPPSECGYSINSPERLAKHRAHQSSNYVMNLVEDICKHLYDIGTFAQHFTMHQFIIYLIFRQEQASIAEIFISGLLQVWVKDGGGLNAYLAGHSTSSAGKVTDEEWTSHERTTKLDSPMMENIRQQQLRAYEWQRALALADAKALDENPGGGSTDEAECM</sequence>
<dbReference type="VEuPathDB" id="FungiDB:CC77DRAFT_1062638"/>
<dbReference type="EMBL" id="PDXD01000025">
    <property type="protein sequence ID" value="RYN72604.1"/>
    <property type="molecule type" value="Genomic_DNA"/>
</dbReference>
<name>A0A4Q4N9K5_ALTAL</name>
<protein>
    <submittedName>
        <fullName evidence="1">Uncharacterized protein</fullName>
    </submittedName>
</protein>
<dbReference type="Proteomes" id="UP000291422">
    <property type="component" value="Unassembled WGS sequence"/>
</dbReference>
<evidence type="ECO:0000313" key="2">
    <source>
        <dbReference type="Proteomes" id="UP000291422"/>
    </source>
</evidence>
<evidence type="ECO:0000313" key="1">
    <source>
        <dbReference type="EMBL" id="RYN72604.1"/>
    </source>
</evidence>
<dbReference type="AlphaFoldDB" id="A0A4Q4N9K5"/>
<reference evidence="2" key="1">
    <citation type="journal article" date="2019" name="bioRxiv">
        <title>Genomics, evolutionary history and diagnostics of the Alternaria alternata species group including apple and Asian pear pathotypes.</title>
        <authorList>
            <person name="Armitage A.D."/>
            <person name="Cockerton H.M."/>
            <person name="Sreenivasaprasad S."/>
            <person name="Woodhall J.W."/>
            <person name="Lane C.R."/>
            <person name="Harrison R.J."/>
            <person name="Clarkson J.P."/>
        </authorList>
    </citation>
    <scope>NUCLEOTIDE SEQUENCE [LARGE SCALE GENOMIC DNA]</scope>
    <source>
        <strain evidence="2">FERA 1177</strain>
    </source>
</reference>
<comment type="caution">
    <text evidence="1">The sequence shown here is derived from an EMBL/GenBank/DDBJ whole genome shotgun (WGS) entry which is preliminary data.</text>
</comment>
<gene>
    <name evidence="1" type="ORF">AA0117_g8428</name>
</gene>